<name>A0ABP0KZP6_9DINO</name>
<sequence length="242" mass="26780">MDTESAGTSALRLRAESALRALAEGRRRLAHGVTAVAQLQEALEELRETQLGINLREVQESIVEHSAMYAKNPEVLGGMLHLVFSLDLLNQWQSKREEDLQERFRHLEALQAEMMCSRHTVDQLTKEVREVTSLSVSGACPDTPTSPGARPAQWELQELQQENARLRQLLAQQSAEPVALEPVASPRSARGSAHSVWLAALEPLEPLLAAMPMGSQEALDLQEEACEAYGHLRRVVLQAARV</sequence>
<comment type="caution">
    <text evidence="1">The sequence shown here is derived from an EMBL/GenBank/DDBJ whole genome shotgun (WGS) entry which is preliminary data.</text>
</comment>
<proteinExistence type="predicted"/>
<keyword evidence="2" id="KW-1185">Reference proteome</keyword>
<reference evidence="1 2" key="1">
    <citation type="submission" date="2024-02" db="EMBL/GenBank/DDBJ databases">
        <authorList>
            <person name="Chen Y."/>
            <person name="Shah S."/>
            <person name="Dougan E. K."/>
            <person name="Thang M."/>
            <person name="Chan C."/>
        </authorList>
    </citation>
    <scope>NUCLEOTIDE SEQUENCE [LARGE SCALE GENOMIC DNA]</scope>
</reference>
<evidence type="ECO:0000313" key="1">
    <source>
        <dbReference type="EMBL" id="CAK9031462.1"/>
    </source>
</evidence>
<dbReference type="EMBL" id="CAXAMM010013448">
    <property type="protein sequence ID" value="CAK9031462.1"/>
    <property type="molecule type" value="Genomic_DNA"/>
</dbReference>
<organism evidence="1 2">
    <name type="scientific">Durusdinium trenchii</name>
    <dbReference type="NCBI Taxonomy" id="1381693"/>
    <lineage>
        <taxon>Eukaryota</taxon>
        <taxon>Sar</taxon>
        <taxon>Alveolata</taxon>
        <taxon>Dinophyceae</taxon>
        <taxon>Suessiales</taxon>
        <taxon>Symbiodiniaceae</taxon>
        <taxon>Durusdinium</taxon>
    </lineage>
</organism>
<dbReference type="Proteomes" id="UP001642464">
    <property type="component" value="Unassembled WGS sequence"/>
</dbReference>
<evidence type="ECO:0000313" key="2">
    <source>
        <dbReference type="Proteomes" id="UP001642464"/>
    </source>
</evidence>
<accession>A0ABP0KZP6</accession>
<protein>
    <submittedName>
        <fullName evidence="1">WD repeat-containing protein C17D11.16</fullName>
    </submittedName>
</protein>
<gene>
    <name evidence="1" type="ORF">SCF082_LOCUS19655</name>
</gene>